<dbReference type="Gene3D" id="3.40.50.970">
    <property type="match status" value="2"/>
</dbReference>
<dbReference type="OrthoDB" id="10006023at2759"/>
<dbReference type="GO" id="GO:0009097">
    <property type="term" value="P:isoleucine biosynthetic process"/>
    <property type="evidence" value="ECO:0007669"/>
    <property type="project" value="TreeGrafter"/>
</dbReference>
<dbReference type="GO" id="GO:0034077">
    <property type="term" value="P:butanediol metabolic process"/>
    <property type="evidence" value="ECO:0007669"/>
    <property type="project" value="InterPro"/>
</dbReference>
<feature type="domain" description="Thiamine pyrophosphate enzyme TPP-binding" evidence="5">
    <location>
        <begin position="397"/>
        <end position="547"/>
    </location>
</feature>
<dbReference type="NCBIfam" id="TIGR02418">
    <property type="entry name" value="acolac_catab"/>
    <property type="match status" value="1"/>
</dbReference>
<dbReference type="InterPro" id="IPR012782">
    <property type="entry name" value="Acetolactate_synth_catblc"/>
</dbReference>
<dbReference type="PANTHER" id="PTHR18968:SF129">
    <property type="entry name" value="ACETOLACTATE SYNTHASE"/>
    <property type="match status" value="1"/>
</dbReference>
<dbReference type="InterPro" id="IPR012001">
    <property type="entry name" value="Thiamin_PyroP_enz_TPP-bd_dom"/>
</dbReference>
<dbReference type="GO" id="GO:0050660">
    <property type="term" value="F:flavin adenine dinucleotide binding"/>
    <property type="evidence" value="ECO:0007669"/>
    <property type="project" value="TreeGrafter"/>
</dbReference>
<dbReference type="GO" id="GO:0030976">
    <property type="term" value="F:thiamine pyrophosphate binding"/>
    <property type="evidence" value="ECO:0007669"/>
    <property type="project" value="InterPro"/>
</dbReference>
<accession>A0A1C1CZQ2</accession>
<proteinExistence type="inferred from homology"/>
<dbReference type="InterPro" id="IPR029035">
    <property type="entry name" value="DHS-like_NAD/FAD-binding_dom"/>
</dbReference>
<dbReference type="GO" id="GO:0005948">
    <property type="term" value="C:acetolactate synthase complex"/>
    <property type="evidence" value="ECO:0007669"/>
    <property type="project" value="TreeGrafter"/>
</dbReference>
<dbReference type="Pfam" id="PF02776">
    <property type="entry name" value="TPP_enzyme_N"/>
    <property type="match status" value="1"/>
</dbReference>
<comment type="caution">
    <text evidence="7">The sequence shown here is derived from an EMBL/GenBank/DDBJ whole genome shotgun (WGS) entry which is preliminary data.</text>
</comment>
<dbReference type="InterPro" id="IPR045229">
    <property type="entry name" value="TPP_enz"/>
</dbReference>
<dbReference type="CDD" id="cd07035">
    <property type="entry name" value="TPP_PYR_POX_like"/>
    <property type="match status" value="1"/>
</dbReference>
<keyword evidence="8" id="KW-1185">Reference proteome</keyword>
<protein>
    <submittedName>
        <fullName evidence="7">Acetolactate synthase</fullName>
    </submittedName>
</protein>
<evidence type="ECO:0000256" key="3">
    <source>
        <dbReference type="RuleBase" id="RU362132"/>
    </source>
</evidence>
<dbReference type="FunFam" id="3.40.50.970:FF:000007">
    <property type="entry name" value="Acetolactate synthase"/>
    <property type="match status" value="1"/>
</dbReference>
<dbReference type="Pfam" id="PF00205">
    <property type="entry name" value="TPP_enzyme_M"/>
    <property type="match status" value="1"/>
</dbReference>
<evidence type="ECO:0000256" key="2">
    <source>
        <dbReference type="ARBA" id="ARBA00023052"/>
    </source>
</evidence>
<name>A0A1C1CZQ2_9EURO</name>
<dbReference type="NCBIfam" id="NF006378">
    <property type="entry name" value="PRK08617.1"/>
    <property type="match status" value="1"/>
</dbReference>
<organism evidence="7 8">
    <name type="scientific">Cladophialophora carrionii</name>
    <dbReference type="NCBI Taxonomy" id="86049"/>
    <lineage>
        <taxon>Eukaryota</taxon>
        <taxon>Fungi</taxon>
        <taxon>Dikarya</taxon>
        <taxon>Ascomycota</taxon>
        <taxon>Pezizomycotina</taxon>
        <taxon>Eurotiomycetes</taxon>
        <taxon>Chaetothyriomycetidae</taxon>
        <taxon>Chaetothyriales</taxon>
        <taxon>Herpotrichiellaceae</taxon>
        <taxon>Cladophialophora</taxon>
    </lineage>
</organism>
<dbReference type="SUPFAM" id="SSF52467">
    <property type="entry name" value="DHS-like NAD/FAD-binding domain"/>
    <property type="match status" value="1"/>
</dbReference>
<dbReference type="Proteomes" id="UP000094526">
    <property type="component" value="Unassembled WGS sequence"/>
</dbReference>
<dbReference type="eggNOG" id="KOG4166">
    <property type="taxonomic scope" value="Eukaryota"/>
</dbReference>
<dbReference type="InterPro" id="IPR029061">
    <property type="entry name" value="THDP-binding"/>
</dbReference>
<dbReference type="Gene3D" id="3.40.50.1220">
    <property type="entry name" value="TPP-binding domain"/>
    <property type="match status" value="1"/>
</dbReference>
<dbReference type="EMBL" id="LGRB01000008">
    <property type="protein sequence ID" value="OCT54034.1"/>
    <property type="molecule type" value="Genomic_DNA"/>
</dbReference>
<dbReference type="VEuPathDB" id="FungiDB:G647_00932"/>
<keyword evidence="2 3" id="KW-0786">Thiamine pyrophosphate</keyword>
<dbReference type="InterPro" id="IPR011766">
    <property type="entry name" value="TPP_enzyme_TPP-bd"/>
</dbReference>
<sequence>MSDDTSTAKDAETVAQIIVNSLFNAGVRVVFGVPGAKIDAIFDCLMDHPEIKLIVARHEQNAAFMAAAVGRITGVPGVCIGTSGPGASNLATGLVTATTENDPVVALVGSVPRHMNLKRTHQSMRALDILGPTAKTAVGIDVEDQAAEVVLNAFRSASASPKGANVISIPQDVARGESKILAFPSHAFTPPRYGPAAPETLDQVVEMIEQAKLPVLFLGMRASSPRVVDTVRALLGRFPLPTIETFQAAGAVPKELVHLFYGRVGLFRNQVGDKLLAKSDLVLAVGYDPVEYDANAWNPAGSRKVVHIDYTPCDYGTYYHPVAELVGSVVENLKYLTARLTKIAEASISELCRGLTQEYTQWQDRPEVHRSSGLVHPLHFITTLQGMVSKDTTVCVDVGSVYIYFMRYFFAYEPRRLLCSDGQQTLGVALPWAIAASLTQTPTPCSQKVVSVSGDGGFMFSAQELSTAVQQNCNITHFIWNDEAYNMVEFQEVMKYGRSSGVKLGGVDFVTLARSFGAKGFRIADSADVETVIAEALSYQGVSLVDVRIDYAGNKGLAGNLIEDEWN</sequence>
<dbReference type="SUPFAM" id="SSF52518">
    <property type="entry name" value="Thiamin diphosphate-binding fold (THDP-binding)"/>
    <property type="match status" value="2"/>
</dbReference>
<evidence type="ECO:0000259" key="4">
    <source>
        <dbReference type="Pfam" id="PF00205"/>
    </source>
</evidence>
<dbReference type="PANTHER" id="PTHR18968">
    <property type="entry name" value="THIAMINE PYROPHOSPHATE ENZYMES"/>
    <property type="match status" value="1"/>
</dbReference>
<dbReference type="GO" id="GO:0009099">
    <property type="term" value="P:L-valine biosynthetic process"/>
    <property type="evidence" value="ECO:0007669"/>
    <property type="project" value="TreeGrafter"/>
</dbReference>
<evidence type="ECO:0000313" key="8">
    <source>
        <dbReference type="Proteomes" id="UP000094526"/>
    </source>
</evidence>
<evidence type="ECO:0000313" key="7">
    <source>
        <dbReference type="EMBL" id="OCT54034.1"/>
    </source>
</evidence>
<reference evidence="8" key="1">
    <citation type="submission" date="2015-07" db="EMBL/GenBank/DDBJ databases">
        <authorList>
            <person name="Teixeira M.M."/>
            <person name="Souza R.C."/>
            <person name="Almeida L.G."/>
            <person name="Vicente V.A."/>
            <person name="de Hoog S."/>
            <person name="Bocca A.L."/>
            <person name="de Almeida S.R."/>
            <person name="Vasconcelos A.T."/>
            <person name="Felipe M.S."/>
        </authorList>
    </citation>
    <scope>NUCLEOTIDE SEQUENCE [LARGE SCALE GENOMIC DNA]</scope>
    <source>
        <strain evidence="8">KSF</strain>
    </source>
</reference>
<evidence type="ECO:0000256" key="1">
    <source>
        <dbReference type="ARBA" id="ARBA00007812"/>
    </source>
</evidence>
<dbReference type="Pfam" id="PF02775">
    <property type="entry name" value="TPP_enzyme_C"/>
    <property type="match status" value="1"/>
</dbReference>
<evidence type="ECO:0000259" key="5">
    <source>
        <dbReference type="Pfam" id="PF02775"/>
    </source>
</evidence>
<dbReference type="STRING" id="86049.A0A1C1CZQ2"/>
<dbReference type="InterPro" id="IPR012000">
    <property type="entry name" value="Thiamin_PyroP_enz_cen_dom"/>
</dbReference>
<dbReference type="GO" id="GO:0000287">
    <property type="term" value="F:magnesium ion binding"/>
    <property type="evidence" value="ECO:0007669"/>
    <property type="project" value="InterPro"/>
</dbReference>
<evidence type="ECO:0000259" key="6">
    <source>
        <dbReference type="Pfam" id="PF02776"/>
    </source>
</evidence>
<gene>
    <name evidence="7" type="primary">alsS</name>
    <name evidence="7" type="ORF">CLCR_09870</name>
</gene>
<feature type="domain" description="Thiamine pyrophosphate enzyme N-terminal TPP-binding" evidence="6">
    <location>
        <begin position="13"/>
        <end position="123"/>
    </location>
</feature>
<dbReference type="VEuPathDB" id="FungiDB:CLCR_09870"/>
<feature type="domain" description="Thiamine pyrophosphate enzyme central" evidence="4">
    <location>
        <begin position="201"/>
        <end position="334"/>
    </location>
</feature>
<comment type="similarity">
    <text evidence="1 3">Belongs to the TPP enzyme family.</text>
</comment>
<dbReference type="GO" id="GO:0003984">
    <property type="term" value="F:acetolactate synthase activity"/>
    <property type="evidence" value="ECO:0007669"/>
    <property type="project" value="InterPro"/>
</dbReference>
<dbReference type="AlphaFoldDB" id="A0A1C1CZQ2"/>